<dbReference type="Gene3D" id="3.40.50.620">
    <property type="entry name" value="HUPs"/>
    <property type="match status" value="2"/>
</dbReference>
<dbReference type="InterPro" id="IPR013155">
    <property type="entry name" value="M/V/L/I-tRNA-synth_anticd-bd"/>
</dbReference>
<feature type="region of interest" description="Disordered" evidence="10">
    <location>
        <begin position="1"/>
        <end position="70"/>
    </location>
</feature>
<dbReference type="Proteomes" id="UP000285301">
    <property type="component" value="Unassembled WGS sequence"/>
</dbReference>
<keyword evidence="5 9" id="KW-0067">ATP-binding</keyword>
<keyword evidence="7 9" id="KW-0030">Aminoacyl-tRNA synthetase</keyword>
<dbReference type="GO" id="GO:0002161">
    <property type="term" value="F:aminoacyl-tRNA deacylase activity"/>
    <property type="evidence" value="ECO:0007669"/>
    <property type="project" value="InterPro"/>
</dbReference>
<dbReference type="InterPro" id="IPR002300">
    <property type="entry name" value="aa-tRNA-synth_Ia"/>
</dbReference>
<dbReference type="STRING" id="1965070.A0A3S3Q4T4"/>
<feature type="domain" description="Aminoacyl-tRNA synthetase class Ia" evidence="11">
    <location>
        <begin position="267"/>
        <end position="852"/>
    </location>
</feature>
<feature type="compositionally biased region" description="Polar residues" evidence="10">
    <location>
        <begin position="106"/>
        <end position="118"/>
    </location>
</feature>
<evidence type="ECO:0000256" key="3">
    <source>
        <dbReference type="ARBA" id="ARBA00022598"/>
    </source>
</evidence>
<evidence type="ECO:0000256" key="9">
    <source>
        <dbReference type="RuleBase" id="RU363035"/>
    </source>
</evidence>
<dbReference type="PANTHER" id="PTHR42765">
    <property type="entry name" value="SOLEUCYL-TRNA SYNTHETASE"/>
    <property type="match status" value="1"/>
</dbReference>
<dbReference type="InterPro" id="IPR001412">
    <property type="entry name" value="aa-tRNA-synth_I_CS"/>
</dbReference>
<dbReference type="InterPro" id="IPR009080">
    <property type="entry name" value="tRNAsynth_Ia_anticodon-bd"/>
</dbReference>
<feature type="non-terminal residue" evidence="13">
    <location>
        <position position="1049"/>
    </location>
</feature>
<evidence type="ECO:0000256" key="6">
    <source>
        <dbReference type="ARBA" id="ARBA00022917"/>
    </source>
</evidence>
<dbReference type="PROSITE" id="PS00178">
    <property type="entry name" value="AA_TRNA_LIGASE_I"/>
    <property type="match status" value="1"/>
</dbReference>
<evidence type="ECO:0000313" key="14">
    <source>
        <dbReference type="Proteomes" id="UP000285301"/>
    </source>
</evidence>
<dbReference type="InterPro" id="IPR009008">
    <property type="entry name" value="Val/Leu/Ile-tRNA-synth_edit"/>
</dbReference>
<evidence type="ECO:0000256" key="2">
    <source>
        <dbReference type="ARBA" id="ARBA00013165"/>
    </source>
</evidence>
<dbReference type="Gene3D" id="1.10.10.830">
    <property type="entry name" value="Ile-tRNA synthetase CP2 domain-like"/>
    <property type="match status" value="1"/>
</dbReference>
<comment type="similarity">
    <text evidence="1 9">Belongs to the class-I aminoacyl-tRNA synthetase family.</text>
</comment>
<feature type="region of interest" description="Disordered" evidence="10">
    <location>
        <begin position="86"/>
        <end position="118"/>
    </location>
</feature>
<name>A0A3S3Q4T4_9ACAR</name>
<comment type="caution">
    <text evidence="13">The sequence shown here is derived from an EMBL/GenBank/DDBJ whole genome shotgun (WGS) entry which is preliminary data.</text>
</comment>
<dbReference type="Gene3D" id="1.10.730.20">
    <property type="match status" value="1"/>
</dbReference>
<dbReference type="SUPFAM" id="SSF50677">
    <property type="entry name" value="ValRS/IleRS/LeuRS editing domain"/>
    <property type="match status" value="1"/>
</dbReference>
<dbReference type="SUPFAM" id="SSF52374">
    <property type="entry name" value="Nucleotidylyl transferase"/>
    <property type="match status" value="1"/>
</dbReference>
<dbReference type="GO" id="GO:0006428">
    <property type="term" value="P:isoleucyl-tRNA aminoacylation"/>
    <property type="evidence" value="ECO:0007669"/>
    <property type="project" value="InterPro"/>
</dbReference>
<dbReference type="PANTHER" id="PTHR42765:SF1">
    <property type="entry name" value="ISOLEUCINE--TRNA LIGASE, MITOCHONDRIAL"/>
    <property type="match status" value="1"/>
</dbReference>
<dbReference type="GO" id="GO:0004822">
    <property type="term" value="F:isoleucine-tRNA ligase activity"/>
    <property type="evidence" value="ECO:0007669"/>
    <property type="project" value="UniProtKB-EC"/>
</dbReference>
<dbReference type="SUPFAM" id="SSF47323">
    <property type="entry name" value="Anticodon-binding domain of a subclass of class I aminoacyl-tRNA synthetases"/>
    <property type="match status" value="1"/>
</dbReference>
<dbReference type="Gene3D" id="3.90.740.10">
    <property type="entry name" value="Valyl/Leucyl/Isoleucyl-tRNA synthetase, editing domain"/>
    <property type="match status" value="1"/>
</dbReference>
<dbReference type="EMBL" id="NCKU01006519">
    <property type="protein sequence ID" value="RWS03417.1"/>
    <property type="molecule type" value="Genomic_DNA"/>
</dbReference>
<reference evidence="13 14" key="1">
    <citation type="journal article" date="2018" name="Gigascience">
        <title>Genomes of trombidid mites reveal novel predicted allergens and laterally-transferred genes associated with secondary metabolism.</title>
        <authorList>
            <person name="Dong X."/>
            <person name="Chaisiri K."/>
            <person name="Xia D."/>
            <person name="Armstrong S.D."/>
            <person name="Fang Y."/>
            <person name="Donnelly M.J."/>
            <person name="Kadowaki T."/>
            <person name="McGarry J.W."/>
            <person name="Darby A.C."/>
            <person name="Makepeace B.L."/>
        </authorList>
    </citation>
    <scope>NUCLEOTIDE SEQUENCE [LARGE SCALE GENOMIC DNA]</scope>
    <source>
        <strain evidence="13">UoL-WK</strain>
    </source>
</reference>
<accession>A0A3S3Q4T4</accession>
<keyword evidence="3 9" id="KW-0436">Ligase</keyword>
<evidence type="ECO:0000259" key="11">
    <source>
        <dbReference type="Pfam" id="PF00133"/>
    </source>
</evidence>
<evidence type="ECO:0000313" key="13">
    <source>
        <dbReference type="EMBL" id="RWS03417.1"/>
    </source>
</evidence>
<proteinExistence type="inferred from homology"/>
<feature type="compositionally biased region" description="Basic and acidic residues" evidence="10">
    <location>
        <begin position="1"/>
        <end position="16"/>
    </location>
</feature>
<dbReference type="GO" id="GO:0005739">
    <property type="term" value="C:mitochondrion"/>
    <property type="evidence" value="ECO:0007669"/>
    <property type="project" value="TreeGrafter"/>
</dbReference>
<dbReference type="Pfam" id="PF08264">
    <property type="entry name" value="Anticodon_1"/>
    <property type="match status" value="1"/>
</dbReference>
<dbReference type="CDD" id="cd00818">
    <property type="entry name" value="IleRS_core"/>
    <property type="match status" value="1"/>
</dbReference>
<evidence type="ECO:0000256" key="10">
    <source>
        <dbReference type="SAM" id="MobiDB-lite"/>
    </source>
</evidence>
<evidence type="ECO:0000259" key="12">
    <source>
        <dbReference type="Pfam" id="PF08264"/>
    </source>
</evidence>
<protein>
    <recommendedName>
        <fullName evidence="2">isoleucine--tRNA ligase</fullName>
        <ecNumber evidence="2">6.1.1.5</ecNumber>
    </recommendedName>
    <alternativeName>
        <fullName evidence="8">Isoleucyl-tRNA synthetase</fullName>
    </alternativeName>
</protein>
<dbReference type="GO" id="GO:0032543">
    <property type="term" value="P:mitochondrial translation"/>
    <property type="evidence" value="ECO:0007669"/>
    <property type="project" value="TreeGrafter"/>
</dbReference>
<dbReference type="InterPro" id="IPR002301">
    <property type="entry name" value="Ile-tRNA-ligase"/>
</dbReference>
<dbReference type="OrthoDB" id="10264412at2759"/>
<feature type="non-terminal residue" evidence="13">
    <location>
        <position position="1"/>
    </location>
</feature>
<organism evidence="13 14">
    <name type="scientific">Dinothrombium tinctorium</name>
    <dbReference type="NCBI Taxonomy" id="1965070"/>
    <lineage>
        <taxon>Eukaryota</taxon>
        <taxon>Metazoa</taxon>
        <taxon>Ecdysozoa</taxon>
        <taxon>Arthropoda</taxon>
        <taxon>Chelicerata</taxon>
        <taxon>Arachnida</taxon>
        <taxon>Acari</taxon>
        <taxon>Acariformes</taxon>
        <taxon>Trombidiformes</taxon>
        <taxon>Prostigmata</taxon>
        <taxon>Anystina</taxon>
        <taxon>Parasitengona</taxon>
        <taxon>Trombidioidea</taxon>
        <taxon>Trombidiidae</taxon>
        <taxon>Dinothrombium</taxon>
    </lineage>
</organism>
<keyword evidence="4 9" id="KW-0547">Nucleotide-binding</keyword>
<feature type="domain" description="Methionyl/Valyl/Leucyl/Isoleucyl-tRNA synthetase anticodon-binding" evidence="12">
    <location>
        <begin position="877"/>
        <end position="961"/>
    </location>
</feature>
<dbReference type="InterPro" id="IPR050081">
    <property type="entry name" value="Ile-tRNA_ligase"/>
</dbReference>
<evidence type="ECO:0000256" key="5">
    <source>
        <dbReference type="ARBA" id="ARBA00022840"/>
    </source>
</evidence>
<dbReference type="EC" id="6.1.1.5" evidence="2"/>
<evidence type="ECO:0000256" key="8">
    <source>
        <dbReference type="ARBA" id="ARBA00032665"/>
    </source>
</evidence>
<sequence>KQKLRYEVKESEEPKQTRQMSRRQQKVAKKGDKVSDDETDVEISEKNEERLMPVRNRPCPASKKPKTEDFKEATIKKLSNISTKFKSNRNEDYEDPLPLPERTLRSDNSSNRTLNESNFSNKINIQRGKNSKPCPASRKLDIRETASFRKRYTNIDYPSFLVDNDYYRKYFSGQYIKINKSDINDIEKVGSEVVVVENWSVQKLYHFFDDMSRNLEEEIRYYERRLNSQTTNKSTEKQHLKKYANTIILPNTNFPMRSDVQCDRKLQNQRQNSDEFVLHDGPPYANGDPHLGHAINKIAKDIICRYKVRQGMKVEMIPGWDCHGLPIELKASLYGDASPISIRQKASQFSKEAVENQRKSFKKWGIMADWRHPYITSDKEYVSKELEAFYILFEKDLIFKGHRPVYWSPSNKTTLAEAELEYKDHDGYSVFVKFDITNMPREITDKSVSALIWTTTPWTLLSNQAITYNERKSYVVVRCEKSGEQFLIASDLINSMESSLNTTLTVISQVESSLLSCLKYSHPLKPNEEFPFIDDVNVIMSKGTGLVHCAPNHGHEDYCAAIRHGINLGKCFVNEEGFFTQEAGFLLQGKPVLTEGSEKILEMLKSNIVYKSKYCHSYPHDWRSQKPVITIPTSQWFIDIESIRKECIETLEKIDFNPPNAKEELKNQLLMRSSWCISRQRSWGVPIPAFYLPDDKQKLNPILSKELINHICELIRKKGSNVWWMLSKSELTPHSLQKKLSSAINVNDLIKEKDILDVWFDSGLSWNNVLKGSKIADIYLEGIDQVRGWFQSSLILSVALRHHAPYKTVLLHGFALDENGRKMSKSLGNVIDPNEIVEKHGADFLRWWVARNFSNNQILWKNTISQTKSFDKPAFPLYCDKEDSKRRKSCQTVLYLIYHFLIQYLSPIVPHLSQESFENTAESQYYSFKSVFELPWFSCPQEWQQEKVFNYVSIVRSIAEAIVREVKTFRSSSVAIHIESDEQNVLEALSKFQPSHSSSNSELVNILRVSSVNYGEDCVDESDAVNVFYVTPPTLQTQIKIIARPGNWL</sequence>
<dbReference type="PRINTS" id="PR00984">
    <property type="entry name" value="TRNASYNTHILE"/>
</dbReference>
<evidence type="ECO:0000256" key="1">
    <source>
        <dbReference type="ARBA" id="ARBA00005594"/>
    </source>
</evidence>
<keyword evidence="6 9" id="KW-0648">Protein biosynthesis</keyword>
<dbReference type="GO" id="GO:0005524">
    <property type="term" value="F:ATP binding"/>
    <property type="evidence" value="ECO:0007669"/>
    <property type="project" value="UniProtKB-KW"/>
</dbReference>
<dbReference type="NCBIfam" id="TIGR00392">
    <property type="entry name" value="ileS"/>
    <property type="match status" value="1"/>
</dbReference>
<keyword evidence="14" id="KW-1185">Reference proteome</keyword>
<dbReference type="AlphaFoldDB" id="A0A3S3Q4T4"/>
<evidence type="ECO:0000256" key="4">
    <source>
        <dbReference type="ARBA" id="ARBA00022741"/>
    </source>
</evidence>
<dbReference type="FunFam" id="3.90.740.10:FF:000009">
    <property type="entry name" value="Isoleucyl-tRNA synthetase 2, mitochondrial"/>
    <property type="match status" value="1"/>
</dbReference>
<evidence type="ECO:0000256" key="7">
    <source>
        <dbReference type="ARBA" id="ARBA00023146"/>
    </source>
</evidence>
<feature type="compositionally biased region" description="Basic and acidic residues" evidence="10">
    <location>
        <begin position="43"/>
        <end position="52"/>
    </location>
</feature>
<gene>
    <name evidence="13" type="ORF">B4U79_15674</name>
</gene>
<dbReference type="InterPro" id="IPR014729">
    <property type="entry name" value="Rossmann-like_a/b/a_fold"/>
</dbReference>
<dbReference type="Pfam" id="PF00133">
    <property type="entry name" value="tRNA-synt_1"/>
    <property type="match status" value="1"/>
</dbReference>